<dbReference type="Proteomes" id="UP001432027">
    <property type="component" value="Unassembled WGS sequence"/>
</dbReference>
<dbReference type="EMBL" id="BTSX01000006">
    <property type="protein sequence ID" value="GMT06138.1"/>
    <property type="molecule type" value="Genomic_DNA"/>
</dbReference>
<reference evidence="3" key="1">
    <citation type="submission" date="2023-10" db="EMBL/GenBank/DDBJ databases">
        <title>Genome assembly of Pristionchus species.</title>
        <authorList>
            <person name="Yoshida K."/>
            <person name="Sommer R.J."/>
        </authorList>
    </citation>
    <scope>NUCLEOTIDE SEQUENCE</scope>
    <source>
        <strain evidence="3">RS0144</strain>
    </source>
</reference>
<gene>
    <name evidence="3" type="ORF">PENTCL1PPCAC_28312</name>
</gene>
<comment type="caution">
    <text evidence="3">The sequence shown here is derived from an EMBL/GenBank/DDBJ whole genome shotgun (WGS) entry which is preliminary data.</text>
</comment>
<proteinExistence type="predicted"/>
<sequence length="419" mass="46914">VLLPNHEALVKEDEYDDYDYNQELDSGLETSGMADLQALLDGEAAREVKSEPEEQDQAITPRNLASGISAIAQPVPLFQNSGLVKEEVDEPLIKDEPDDFWDEDAQQPTVDVARHPDSGIAALLSIATARQGVRKPALFNREPKMEEVEDVQGLAVTLQASSRRRKAPNVRSSNSEDDDEPIYISHEDVLLPRGSKRGRPMGSRSSPKEVATDPKKRRQSNNRDAALRYREKKKMEAWEKKHEKNQREELNARLVVQVNVLSREVRSWKGRCLKAFQFLPDFDFEDYSPLSLPFSSRRSVSATPSNDSTSSLPSSLASPVLQSLASSLFDRAPLSAAAKSRAKKTEAFTLLKQEEADLYTRNNSLRAEALQLYVEIVSLRKKIGFEKARTSADTDLPFLLRSTEYSSTQISDFLSSTQS</sequence>
<feature type="region of interest" description="Disordered" evidence="1">
    <location>
        <begin position="145"/>
        <end position="244"/>
    </location>
</feature>
<feature type="compositionally biased region" description="Basic and acidic residues" evidence="1">
    <location>
        <begin position="225"/>
        <end position="244"/>
    </location>
</feature>
<dbReference type="Pfam" id="PF07716">
    <property type="entry name" value="bZIP_2"/>
    <property type="match status" value="1"/>
</dbReference>
<dbReference type="Gene3D" id="1.20.5.170">
    <property type="match status" value="1"/>
</dbReference>
<dbReference type="AlphaFoldDB" id="A0AAV5UHE6"/>
<evidence type="ECO:0000259" key="2">
    <source>
        <dbReference type="Pfam" id="PF07716"/>
    </source>
</evidence>
<name>A0AAV5UHE6_9BILA</name>
<evidence type="ECO:0000256" key="1">
    <source>
        <dbReference type="SAM" id="MobiDB-lite"/>
    </source>
</evidence>
<protein>
    <recommendedName>
        <fullName evidence="2">BZIP domain-containing protein</fullName>
    </recommendedName>
</protein>
<organism evidence="3 4">
    <name type="scientific">Pristionchus entomophagus</name>
    <dbReference type="NCBI Taxonomy" id="358040"/>
    <lineage>
        <taxon>Eukaryota</taxon>
        <taxon>Metazoa</taxon>
        <taxon>Ecdysozoa</taxon>
        <taxon>Nematoda</taxon>
        <taxon>Chromadorea</taxon>
        <taxon>Rhabditida</taxon>
        <taxon>Rhabditina</taxon>
        <taxon>Diplogasteromorpha</taxon>
        <taxon>Diplogasteroidea</taxon>
        <taxon>Neodiplogasteridae</taxon>
        <taxon>Pristionchus</taxon>
    </lineage>
</organism>
<feature type="region of interest" description="Disordered" evidence="1">
    <location>
        <begin position="295"/>
        <end position="315"/>
    </location>
</feature>
<keyword evidence="4" id="KW-1185">Reference proteome</keyword>
<accession>A0AAV5UHE6</accession>
<evidence type="ECO:0000313" key="3">
    <source>
        <dbReference type="EMBL" id="GMT06138.1"/>
    </source>
</evidence>
<evidence type="ECO:0000313" key="4">
    <source>
        <dbReference type="Proteomes" id="UP001432027"/>
    </source>
</evidence>
<feature type="domain" description="BZIP" evidence="2">
    <location>
        <begin position="215"/>
        <end position="264"/>
    </location>
</feature>
<dbReference type="GO" id="GO:0003700">
    <property type="term" value="F:DNA-binding transcription factor activity"/>
    <property type="evidence" value="ECO:0007669"/>
    <property type="project" value="InterPro"/>
</dbReference>
<dbReference type="InterPro" id="IPR004827">
    <property type="entry name" value="bZIP"/>
</dbReference>
<feature type="non-terminal residue" evidence="3">
    <location>
        <position position="1"/>
    </location>
</feature>